<dbReference type="EMBL" id="ML979060">
    <property type="protein sequence ID" value="KAF1922179.1"/>
    <property type="molecule type" value="Genomic_DNA"/>
</dbReference>
<name>A0A6A5R467_9PLEO</name>
<evidence type="ECO:0000313" key="2">
    <source>
        <dbReference type="EMBL" id="KAF1922179.1"/>
    </source>
</evidence>
<dbReference type="AlphaFoldDB" id="A0A6A5R467"/>
<accession>A0A6A5R467</accession>
<organism evidence="2 3">
    <name type="scientific">Didymella exigua CBS 183.55</name>
    <dbReference type="NCBI Taxonomy" id="1150837"/>
    <lineage>
        <taxon>Eukaryota</taxon>
        <taxon>Fungi</taxon>
        <taxon>Dikarya</taxon>
        <taxon>Ascomycota</taxon>
        <taxon>Pezizomycotina</taxon>
        <taxon>Dothideomycetes</taxon>
        <taxon>Pleosporomycetidae</taxon>
        <taxon>Pleosporales</taxon>
        <taxon>Pleosporineae</taxon>
        <taxon>Didymellaceae</taxon>
        <taxon>Didymella</taxon>
    </lineage>
</organism>
<evidence type="ECO:0000313" key="3">
    <source>
        <dbReference type="Proteomes" id="UP000800082"/>
    </source>
</evidence>
<dbReference type="RefSeq" id="XP_033442433.1">
    <property type="nucleotide sequence ID" value="XM_033594605.1"/>
</dbReference>
<feature type="region of interest" description="Disordered" evidence="1">
    <location>
        <begin position="282"/>
        <end position="324"/>
    </location>
</feature>
<sequence length="429" mass="47885">MSKLKRPVLQRFVGDHPEKAVEVLIKCCHDQDIEKDIIEYLLDQQLKSTENTGNNEAYVAPAPKQLSASQRTGLFSSDPRQSTRNYPGTEAHAGSPSPPKTRSNHSKSLSGKDGRENILILAMNEDDDIEKHPATMMKAPIEYSVINKHMFDAGRICDSNIEEIAEEQISVPRRGAPGTFRQITVSSRAKLTWKRSKSNASHETTFFLVDQEFLDIDLLFGSLDSGEDMPEIMPPPPPKGQGPKFKEHAGSFHRSSDARHGSKASARVQPDELVQDFIMTQREQAAAQSRSISAAAPNNRTDSSRTSHPSTADPPSSIYIANPQSGSERIRVSCTLGSSALSFWVDLDAPAQEFFSTLHKEFERKRNTLDRATTSILFTCDKTSDNEGREIQLSEDELEADWEETVAWIRDNKRQKSPHIYAALQYNEG</sequence>
<evidence type="ECO:0000256" key="1">
    <source>
        <dbReference type="SAM" id="MobiDB-lite"/>
    </source>
</evidence>
<feature type="compositionally biased region" description="Polar residues" evidence="1">
    <location>
        <begin position="66"/>
        <end position="86"/>
    </location>
</feature>
<feature type="compositionally biased region" description="Low complexity" evidence="1">
    <location>
        <begin position="282"/>
        <end position="296"/>
    </location>
</feature>
<dbReference type="GeneID" id="54352273"/>
<gene>
    <name evidence="2" type="ORF">M421DRAFT_427198</name>
</gene>
<feature type="region of interest" description="Disordered" evidence="1">
    <location>
        <begin position="225"/>
        <end position="269"/>
    </location>
</feature>
<protein>
    <submittedName>
        <fullName evidence="2">Uncharacterized protein</fullName>
    </submittedName>
</protein>
<keyword evidence="3" id="KW-1185">Reference proteome</keyword>
<feature type="compositionally biased region" description="Polar residues" evidence="1">
    <location>
        <begin position="298"/>
        <end position="314"/>
    </location>
</feature>
<reference evidence="2" key="1">
    <citation type="journal article" date="2020" name="Stud. Mycol.">
        <title>101 Dothideomycetes genomes: a test case for predicting lifestyles and emergence of pathogens.</title>
        <authorList>
            <person name="Haridas S."/>
            <person name="Albert R."/>
            <person name="Binder M."/>
            <person name="Bloem J."/>
            <person name="Labutti K."/>
            <person name="Salamov A."/>
            <person name="Andreopoulos B."/>
            <person name="Baker S."/>
            <person name="Barry K."/>
            <person name="Bills G."/>
            <person name="Bluhm B."/>
            <person name="Cannon C."/>
            <person name="Castanera R."/>
            <person name="Culley D."/>
            <person name="Daum C."/>
            <person name="Ezra D."/>
            <person name="Gonzalez J."/>
            <person name="Henrissat B."/>
            <person name="Kuo A."/>
            <person name="Liang C."/>
            <person name="Lipzen A."/>
            <person name="Lutzoni F."/>
            <person name="Magnuson J."/>
            <person name="Mondo S."/>
            <person name="Nolan M."/>
            <person name="Ohm R."/>
            <person name="Pangilinan J."/>
            <person name="Park H.-J."/>
            <person name="Ramirez L."/>
            <person name="Alfaro M."/>
            <person name="Sun H."/>
            <person name="Tritt A."/>
            <person name="Yoshinaga Y."/>
            <person name="Zwiers L.-H."/>
            <person name="Turgeon B."/>
            <person name="Goodwin S."/>
            <person name="Spatafora J."/>
            <person name="Crous P."/>
            <person name="Grigoriev I."/>
        </authorList>
    </citation>
    <scope>NUCLEOTIDE SEQUENCE</scope>
    <source>
        <strain evidence="2">CBS 183.55</strain>
    </source>
</reference>
<dbReference type="Proteomes" id="UP000800082">
    <property type="component" value="Unassembled WGS sequence"/>
</dbReference>
<dbReference type="OrthoDB" id="3677625at2759"/>
<feature type="compositionally biased region" description="Basic and acidic residues" evidence="1">
    <location>
        <begin position="244"/>
        <end position="260"/>
    </location>
</feature>
<feature type="region of interest" description="Disordered" evidence="1">
    <location>
        <begin position="53"/>
        <end position="116"/>
    </location>
</feature>
<proteinExistence type="predicted"/>